<gene>
    <name evidence="2" type="ORF">V1286_006545</name>
</gene>
<dbReference type="RefSeq" id="WP_334486635.1">
    <property type="nucleotide sequence ID" value="NZ_JAZHRV010000001.1"/>
</dbReference>
<keyword evidence="1" id="KW-1133">Transmembrane helix</keyword>
<organism evidence="2 3">
    <name type="scientific">Bradyrhizobium algeriense</name>
    <dbReference type="NCBI Taxonomy" id="634784"/>
    <lineage>
        <taxon>Bacteria</taxon>
        <taxon>Pseudomonadati</taxon>
        <taxon>Pseudomonadota</taxon>
        <taxon>Alphaproteobacteria</taxon>
        <taxon>Hyphomicrobiales</taxon>
        <taxon>Nitrobacteraceae</taxon>
        <taxon>Bradyrhizobium</taxon>
    </lineage>
</organism>
<comment type="caution">
    <text evidence="2">The sequence shown here is derived from an EMBL/GenBank/DDBJ whole genome shotgun (WGS) entry which is preliminary data.</text>
</comment>
<dbReference type="Proteomes" id="UP001364224">
    <property type="component" value="Unassembled WGS sequence"/>
</dbReference>
<keyword evidence="1" id="KW-0812">Transmembrane</keyword>
<reference evidence="2 3" key="1">
    <citation type="submission" date="2024-02" db="EMBL/GenBank/DDBJ databases">
        <title>Adaptive strategies in a cosmopolitan and abundant soil bacterium.</title>
        <authorList>
            <person name="Carini P."/>
        </authorList>
    </citation>
    <scope>NUCLEOTIDE SEQUENCE [LARGE SCALE GENOMIC DNA]</scope>
    <source>
        <strain evidence="2 3">AZCC 1608</strain>
    </source>
</reference>
<keyword evidence="3" id="KW-1185">Reference proteome</keyword>
<feature type="transmembrane region" description="Helical" evidence="1">
    <location>
        <begin position="118"/>
        <end position="142"/>
    </location>
</feature>
<dbReference type="EMBL" id="JAZHRV010000001">
    <property type="protein sequence ID" value="MEH2559016.1"/>
    <property type="molecule type" value="Genomic_DNA"/>
</dbReference>
<feature type="transmembrane region" description="Helical" evidence="1">
    <location>
        <begin position="46"/>
        <end position="62"/>
    </location>
</feature>
<protein>
    <submittedName>
        <fullName evidence="2">Hydroxylaminobenzene mutase</fullName>
        <ecNumber evidence="2">5.4.4.1</ecNumber>
    </submittedName>
</protein>
<accession>A0ABU8BKD4</accession>
<dbReference type="GO" id="GO:0016853">
    <property type="term" value="F:isomerase activity"/>
    <property type="evidence" value="ECO:0007669"/>
    <property type="project" value="UniProtKB-KW"/>
</dbReference>
<dbReference type="EC" id="5.4.4.1" evidence="2"/>
<keyword evidence="2" id="KW-0413">Isomerase</keyword>
<proteinExistence type="predicted"/>
<sequence length="147" mass="15567">MNSSEMLSRQGRYLLQLGVILFLFTSFEGFVIPALAAPNLGRSVHTLSAFTGVLFVTMGLTWPTLKLGTTASRIAFWFLVYSALATIAGFVVAALWGAGGSIMPIAAQGVRGSDLQEAAIQALMYPAAPTGIVAFGLILWGLRARSN</sequence>
<evidence type="ECO:0000313" key="2">
    <source>
        <dbReference type="EMBL" id="MEH2559016.1"/>
    </source>
</evidence>
<feature type="transmembrane region" description="Helical" evidence="1">
    <location>
        <begin position="74"/>
        <end position="98"/>
    </location>
</feature>
<evidence type="ECO:0000313" key="3">
    <source>
        <dbReference type="Proteomes" id="UP001364224"/>
    </source>
</evidence>
<keyword evidence="1" id="KW-0472">Membrane</keyword>
<evidence type="ECO:0000256" key="1">
    <source>
        <dbReference type="SAM" id="Phobius"/>
    </source>
</evidence>
<name>A0ABU8BKD4_9BRAD</name>